<proteinExistence type="predicted"/>
<dbReference type="SUPFAM" id="SSF55729">
    <property type="entry name" value="Acyl-CoA N-acyltransferases (Nat)"/>
    <property type="match status" value="1"/>
</dbReference>
<name>A0A7S0XJJ8_9RHOD</name>
<sequence length="212" mass="23132">VEMDGLDIRKYRREDSESVVALIRSGLVANADLLPEEHRGFVDMLRGLIGQYVDAACADDLADIATTYDVDESESKELVGGFWVVARRDSAGTGGDKVLGTVALRARPKRTAELLRMSIDPSLRGVGMGQRLVGLVEKHAKDRGFEKIVLSTLNIFKPALSLYRKCGFAHVESTPLPVPDLEVDPNVVCVVLYEKSLKSGTSENFKPTPCLA</sequence>
<dbReference type="PANTHER" id="PTHR13947">
    <property type="entry name" value="GNAT FAMILY N-ACETYLTRANSFERASE"/>
    <property type="match status" value="1"/>
</dbReference>
<dbReference type="Gene3D" id="3.40.630.30">
    <property type="match status" value="1"/>
</dbReference>
<dbReference type="PROSITE" id="PS51186">
    <property type="entry name" value="GNAT"/>
    <property type="match status" value="1"/>
</dbReference>
<dbReference type="EMBL" id="HBFE01003634">
    <property type="protein sequence ID" value="CAD8726335.1"/>
    <property type="molecule type" value="Transcribed_RNA"/>
</dbReference>
<dbReference type="AlphaFoldDB" id="A0A7S0XJJ8"/>
<organism evidence="3">
    <name type="scientific">Erythrolobus madagascarensis</name>
    <dbReference type="NCBI Taxonomy" id="708628"/>
    <lineage>
        <taxon>Eukaryota</taxon>
        <taxon>Rhodophyta</taxon>
        <taxon>Bangiophyceae</taxon>
        <taxon>Porphyridiales</taxon>
        <taxon>Porphyridiaceae</taxon>
        <taxon>Erythrolobus</taxon>
    </lineage>
</organism>
<dbReference type="InterPro" id="IPR050769">
    <property type="entry name" value="NAT_camello-type"/>
</dbReference>
<dbReference type="InterPro" id="IPR000182">
    <property type="entry name" value="GNAT_dom"/>
</dbReference>
<protein>
    <recommendedName>
        <fullName evidence="2">N-acetyltransferase domain-containing protein</fullName>
    </recommendedName>
</protein>
<reference evidence="3" key="1">
    <citation type="submission" date="2021-01" db="EMBL/GenBank/DDBJ databases">
        <authorList>
            <person name="Corre E."/>
            <person name="Pelletier E."/>
            <person name="Niang G."/>
            <person name="Scheremetjew M."/>
            <person name="Finn R."/>
            <person name="Kale V."/>
            <person name="Holt S."/>
            <person name="Cochrane G."/>
            <person name="Meng A."/>
            <person name="Brown T."/>
            <person name="Cohen L."/>
        </authorList>
    </citation>
    <scope>NUCLEOTIDE SEQUENCE</scope>
    <source>
        <strain evidence="3">CCMP3276</strain>
    </source>
</reference>
<dbReference type="PANTHER" id="PTHR13947:SF37">
    <property type="entry name" value="LD18367P"/>
    <property type="match status" value="1"/>
</dbReference>
<feature type="non-terminal residue" evidence="3">
    <location>
        <position position="1"/>
    </location>
</feature>
<dbReference type="CDD" id="cd04301">
    <property type="entry name" value="NAT_SF"/>
    <property type="match status" value="1"/>
</dbReference>
<evidence type="ECO:0000256" key="1">
    <source>
        <dbReference type="ARBA" id="ARBA00022679"/>
    </source>
</evidence>
<feature type="domain" description="N-acetyltransferase" evidence="2">
    <location>
        <begin position="6"/>
        <end position="198"/>
    </location>
</feature>
<accession>A0A7S0XJJ8</accession>
<evidence type="ECO:0000259" key="2">
    <source>
        <dbReference type="PROSITE" id="PS51186"/>
    </source>
</evidence>
<dbReference type="GO" id="GO:0008080">
    <property type="term" value="F:N-acetyltransferase activity"/>
    <property type="evidence" value="ECO:0007669"/>
    <property type="project" value="InterPro"/>
</dbReference>
<gene>
    <name evidence="3" type="ORF">EMAD1354_LOCUS2415</name>
</gene>
<dbReference type="Pfam" id="PF00583">
    <property type="entry name" value="Acetyltransf_1"/>
    <property type="match status" value="1"/>
</dbReference>
<keyword evidence="1" id="KW-0808">Transferase</keyword>
<dbReference type="InterPro" id="IPR016181">
    <property type="entry name" value="Acyl_CoA_acyltransferase"/>
</dbReference>
<evidence type="ECO:0000313" key="3">
    <source>
        <dbReference type="EMBL" id="CAD8726335.1"/>
    </source>
</evidence>